<evidence type="ECO:0000256" key="9">
    <source>
        <dbReference type="ARBA" id="ARBA00023180"/>
    </source>
</evidence>
<reference evidence="14 15" key="1">
    <citation type="submission" date="2021-06" db="EMBL/GenBank/DDBJ databases">
        <title>Caerostris darwini draft genome.</title>
        <authorList>
            <person name="Kono N."/>
            <person name="Arakawa K."/>
        </authorList>
    </citation>
    <scope>NUCLEOTIDE SEQUENCE [LARGE SCALE GENOMIC DNA]</scope>
</reference>
<evidence type="ECO:0000256" key="3">
    <source>
        <dbReference type="ARBA" id="ARBA00022475"/>
    </source>
</evidence>
<gene>
    <name evidence="14" type="primary">AVEN_234323_1</name>
    <name evidence="14" type="ORF">CDAR_406561</name>
</gene>
<evidence type="ECO:0000256" key="12">
    <source>
        <dbReference type="SAM" id="Phobius"/>
    </source>
</evidence>
<dbReference type="Pfam" id="PF10613">
    <property type="entry name" value="Lig_chan-Glu_bd"/>
    <property type="match status" value="1"/>
</dbReference>
<dbReference type="InterPro" id="IPR052192">
    <property type="entry name" value="Insect_Ionotropic_Sensory_Rcpt"/>
</dbReference>
<dbReference type="SMART" id="SM00918">
    <property type="entry name" value="Lig_chan-Glu_bd"/>
    <property type="match status" value="1"/>
</dbReference>
<keyword evidence="8" id="KW-0675">Receptor</keyword>
<sequence>MPLRHVLEIKVDSKGTIRLIRGLEANLINFLSSRLGFEYQLFLPEDKAWGRFENGKWTGMVGMILRNETDIALGDLTISEKRFQVIDFIPFAVESTSFVTKIHKQIVLKPTSFLTPYHWQVWLTVGLLVIIMPFLFRLLMVKKVPMTDLFLSMIGCLFMQPVAFTSESVRDKLLIGSWILSMVLTSFSYTALLLSSLTVPLQDHGIRTIKDLASAVSSGKFKVAINRGSTHKDILTSSINEDLQKISTHIVEEEYFSIEDGMIMPADIDDNIAILGPTWYFMLQYGEPPLSNKYVFKESIGTGNIGMAMSKGFCCKRNLTTHISWVLNSGIFRKWYDEQFYKTRSEHQAKGNIINRGPKPLTVFDLLGPFFLLGVGCTLGFLICVLGIVKYKISKWIR</sequence>
<evidence type="ECO:0000259" key="13">
    <source>
        <dbReference type="SMART" id="SM00918"/>
    </source>
</evidence>
<dbReference type="Gene3D" id="3.40.190.10">
    <property type="entry name" value="Periplasmic binding protein-like II"/>
    <property type="match status" value="1"/>
</dbReference>
<feature type="domain" description="Ionotropic glutamate receptor L-glutamate and glycine-binding" evidence="13">
    <location>
        <begin position="5"/>
        <end position="66"/>
    </location>
</feature>
<protein>
    <submittedName>
        <fullName evidence="14">Lig_chan-Glu_bd domain-containing protein</fullName>
    </submittedName>
</protein>
<keyword evidence="2" id="KW-0813">Transport</keyword>
<dbReference type="SUPFAM" id="SSF53850">
    <property type="entry name" value="Periplasmic binding protein-like II"/>
    <property type="match status" value="1"/>
</dbReference>
<dbReference type="AlphaFoldDB" id="A0AAV4PR58"/>
<keyword evidence="7 12" id="KW-0472">Membrane</keyword>
<evidence type="ECO:0000256" key="1">
    <source>
        <dbReference type="ARBA" id="ARBA00004651"/>
    </source>
</evidence>
<dbReference type="Proteomes" id="UP001054837">
    <property type="component" value="Unassembled WGS sequence"/>
</dbReference>
<evidence type="ECO:0000256" key="2">
    <source>
        <dbReference type="ARBA" id="ARBA00022448"/>
    </source>
</evidence>
<evidence type="ECO:0000256" key="7">
    <source>
        <dbReference type="ARBA" id="ARBA00023136"/>
    </source>
</evidence>
<evidence type="ECO:0000256" key="10">
    <source>
        <dbReference type="ARBA" id="ARBA00023286"/>
    </source>
</evidence>
<dbReference type="EMBL" id="BPLQ01003270">
    <property type="protein sequence ID" value="GIX99139.1"/>
    <property type="molecule type" value="Genomic_DNA"/>
</dbReference>
<dbReference type="GO" id="GO:0015276">
    <property type="term" value="F:ligand-gated monoatomic ion channel activity"/>
    <property type="evidence" value="ECO:0007669"/>
    <property type="project" value="InterPro"/>
</dbReference>
<dbReference type="PANTHER" id="PTHR42643">
    <property type="entry name" value="IONOTROPIC RECEPTOR 20A-RELATED"/>
    <property type="match status" value="1"/>
</dbReference>
<feature type="transmembrane region" description="Helical" evidence="12">
    <location>
        <begin position="178"/>
        <end position="201"/>
    </location>
</feature>
<feature type="transmembrane region" description="Helical" evidence="12">
    <location>
        <begin position="366"/>
        <end position="389"/>
    </location>
</feature>
<evidence type="ECO:0000256" key="11">
    <source>
        <dbReference type="ARBA" id="ARBA00023303"/>
    </source>
</evidence>
<evidence type="ECO:0000256" key="5">
    <source>
        <dbReference type="ARBA" id="ARBA00022989"/>
    </source>
</evidence>
<evidence type="ECO:0000313" key="14">
    <source>
        <dbReference type="EMBL" id="GIX99139.1"/>
    </source>
</evidence>
<comment type="subcellular location">
    <subcellularLocation>
        <location evidence="1">Cell membrane</location>
        <topology evidence="1">Multi-pass membrane protein</topology>
    </subcellularLocation>
</comment>
<keyword evidence="9" id="KW-0325">Glycoprotein</keyword>
<organism evidence="14 15">
    <name type="scientific">Caerostris darwini</name>
    <dbReference type="NCBI Taxonomy" id="1538125"/>
    <lineage>
        <taxon>Eukaryota</taxon>
        <taxon>Metazoa</taxon>
        <taxon>Ecdysozoa</taxon>
        <taxon>Arthropoda</taxon>
        <taxon>Chelicerata</taxon>
        <taxon>Arachnida</taxon>
        <taxon>Araneae</taxon>
        <taxon>Araneomorphae</taxon>
        <taxon>Entelegynae</taxon>
        <taxon>Araneoidea</taxon>
        <taxon>Araneidae</taxon>
        <taxon>Caerostris</taxon>
    </lineage>
</organism>
<keyword evidence="5 12" id="KW-1133">Transmembrane helix</keyword>
<keyword evidence="4 12" id="KW-0812">Transmembrane</keyword>
<name>A0AAV4PR58_9ARAC</name>
<comment type="caution">
    <text evidence="14">The sequence shown here is derived from an EMBL/GenBank/DDBJ whole genome shotgun (WGS) entry which is preliminary data.</text>
</comment>
<keyword evidence="11" id="KW-0407">Ion channel</keyword>
<keyword evidence="3" id="KW-1003">Cell membrane</keyword>
<keyword evidence="10" id="KW-1071">Ligand-gated ion channel</keyword>
<keyword evidence="15" id="KW-1185">Reference proteome</keyword>
<accession>A0AAV4PR58</accession>
<dbReference type="GO" id="GO:0005886">
    <property type="term" value="C:plasma membrane"/>
    <property type="evidence" value="ECO:0007669"/>
    <property type="project" value="UniProtKB-SubCell"/>
</dbReference>
<feature type="transmembrane region" description="Helical" evidence="12">
    <location>
        <begin position="117"/>
        <end position="136"/>
    </location>
</feature>
<keyword evidence="6" id="KW-0406">Ion transport</keyword>
<dbReference type="PANTHER" id="PTHR42643:SF38">
    <property type="entry name" value="IONOTROPIC RECEPTOR 100A"/>
    <property type="match status" value="1"/>
</dbReference>
<evidence type="ECO:0000256" key="8">
    <source>
        <dbReference type="ARBA" id="ARBA00023170"/>
    </source>
</evidence>
<dbReference type="Gene3D" id="1.10.287.70">
    <property type="match status" value="1"/>
</dbReference>
<proteinExistence type="predicted"/>
<evidence type="ECO:0000256" key="6">
    <source>
        <dbReference type="ARBA" id="ARBA00023065"/>
    </source>
</evidence>
<evidence type="ECO:0000313" key="15">
    <source>
        <dbReference type="Proteomes" id="UP001054837"/>
    </source>
</evidence>
<evidence type="ECO:0000256" key="4">
    <source>
        <dbReference type="ARBA" id="ARBA00022692"/>
    </source>
</evidence>
<dbReference type="InterPro" id="IPR019594">
    <property type="entry name" value="Glu/Gly-bd"/>
</dbReference>